<evidence type="ECO:0000259" key="3">
    <source>
        <dbReference type="SMART" id="SM01218"/>
    </source>
</evidence>
<dbReference type="PANTHER" id="PTHR19965">
    <property type="entry name" value="RNA AND EXPORT FACTOR BINDING PROTEIN"/>
    <property type="match status" value="1"/>
</dbReference>
<name>A0ABP0ZJK6_9ASCO</name>
<keyword evidence="1" id="KW-0694">RNA-binding</keyword>
<feature type="compositionally biased region" description="Gly residues" evidence="2">
    <location>
        <begin position="208"/>
        <end position="223"/>
    </location>
</feature>
<keyword evidence="5" id="KW-1185">Reference proteome</keyword>
<accession>A0ABP0ZJK6</accession>
<feature type="compositionally biased region" description="Polar residues" evidence="2">
    <location>
        <begin position="1"/>
        <end position="10"/>
    </location>
</feature>
<feature type="compositionally biased region" description="Basic and acidic residues" evidence="2">
    <location>
        <begin position="12"/>
        <end position="27"/>
    </location>
</feature>
<feature type="compositionally biased region" description="Basic and acidic residues" evidence="2">
    <location>
        <begin position="256"/>
        <end position="270"/>
    </location>
</feature>
<dbReference type="InterPro" id="IPR025715">
    <property type="entry name" value="FoP_C"/>
</dbReference>
<dbReference type="EMBL" id="OZ022405">
    <property type="protein sequence ID" value="CAK9436146.1"/>
    <property type="molecule type" value="Genomic_DNA"/>
</dbReference>
<dbReference type="PANTHER" id="PTHR19965:SF82">
    <property type="entry name" value="THO COMPLEX SUBUNIT 4"/>
    <property type="match status" value="1"/>
</dbReference>
<feature type="domain" description="Chromatin target of PRMT1 protein C-terminal" evidence="3">
    <location>
        <begin position="184"/>
        <end position="260"/>
    </location>
</feature>
<dbReference type="InterPro" id="IPR035979">
    <property type="entry name" value="RBD_domain_sf"/>
</dbReference>
<dbReference type="InterPro" id="IPR012677">
    <property type="entry name" value="Nucleotide-bd_a/b_plait_sf"/>
</dbReference>
<sequence length="281" mass="30879">MSDNNNNNILERSLDDIIGEQKRERKFTPTRRRGASSSSHRHNSHHPYRRQPPPPHRLNPDVYIPRTASGANARIPVDVLQMAQGRPTLRLKNIHPDLNGQDLNDLFSSINAVDFIKFDDADETVAYICFQNDCERSNSAAIDKYDGKKAMGKILIVENAHVVSLADRITVAQPRDREEFISVARGGQAPAPVRGGLRGKGRARFGGARSGNGRGGRGRGGSRTGPTRKTAEDLDKELNDYMGQSNDATSNGEGENGDHGDHGDNGHMEHTQPAQDEMSLD</sequence>
<organism evidence="4 5">
    <name type="scientific">Lodderomyces beijingensis</name>
    <dbReference type="NCBI Taxonomy" id="1775926"/>
    <lineage>
        <taxon>Eukaryota</taxon>
        <taxon>Fungi</taxon>
        <taxon>Dikarya</taxon>
        <taxon>Ascomycota</taxon>
        <taxon>Saccharomycotina</taxon>
        <taxon>Pichiomycetes</taxon>
        <taxon>Debaryomycetaceae</taxon>
        <taxon>Candida/Lodderomyces clade</taxon>
        <taxon>Lodderomyces</taxon>
    </lineage>
</organism>
<dbReference type="SMART" id="SM01218">
    <property type="entry name" value="FoP_duplication"/>
    <property type="match status" value="1"/>
</dbReference>
<dbReference type="InterPro" id="IPR051229">
    <property type="entry name" value="ALYREF_mRNA_export"/>
</dbReference>
<dbReference type="SUPFAM" id="SSF54928">
    <property type="entry name" value="RNA-binding domain, RBD"/>
    <property type="match status" value="1"/>
</dbReference>
<evidence type="ECO:0000256" key="2">
    <source>
        <dbReference type="SAM" id="MobiDB-lite"/>
    </source>
</evidence>
<protein>
    <recommendedName>
        <fullName evidence="3">Chromatin target of PRMT1 protein C-terminal domain-containing protein</fullName>
    </recommendedName>
</protein>
<proteinExistence type="predicted"/>
<feature type="compositionally biased region" description="Basic and acidic residues" evidence="2">
    <location>
        <begin position="229"/>
        <end position="239"/>
    </location>
</feature>
<feature type="region of interest" description="Disordered" evidence="2">
    <location>
        <begin position="185"/>
        <end position="281"/>
    </location>
</feature>
<evidence type="ECO:0000313" key="5">
    <source>
        <dbReference type="Proteomes" id="UP001497383"/>
    </source>
</evidence>
<feature type="region of interest" description="Disordered" evidence="2">
    <location>
        <begin position="1"/>
        <end position="61"/>
    </location>
</feature>
<dbReference type="RefSeq" id="XP_066827642.1">
    <property type="nucleotide sequence ID" value="XM_066976654.1"/>
</dbReference>
<gene>
    <name evidence="4" type="ORF">LODBEIA_P07040</name>
</gene>
<dbReference type="Pfam" id="PF13865">
    <property type="entry name" value="FoP_duplication"/>
    <property type="match status" value="1"/>
</dbReference>
<evidence type="ECO:0000313" key="4">
    <source>
        <dbReference type="EMBL" id="CAK9436146.1"/>
    </source>
</evidence>
<reference evidence="4 5" key="1">
    <citation type="submission" date="2024-03" db="EMBL/GenBank/DDBJ databases">
        <authorList>
            <person name="Brejova B."/>
        </authorList>
    </citation>
    <scope>NUCLEOTIDE SEQUENCE [LARGE SCALE GENOMIC DNA]</scope>
    <source>
        <strain evidence="4 5">CBS 14171</strain>
    </source>
</reference>
<dbReference type="Gene3D" id="3.30.70.330">
    <property type="match status" value="1"/>
</dbReference>
<feature type="compositionally biased region" description="Basic residues" evidence="2">
    <location>
        <begin position="28"/>
        <end position="49"/>
    </location>
</feature>
<dbReference type="Proteomes" id="UP001497383">
    <property type="component" value="Chromosome 1"/>
</dbReference>
<evidence type="ECO:0000256" key="1">
    <source>
        <dbReference type="ARBA" id="ARBA00022884"/>
    </source>
</evidence>
<dbReference type="GeneID" id="92205900"/>